<organism evidence="1 2">
    <name type="scientific">Funneliformis geosporum</name>
    <dbReference type="NCBI Taxonomy" id="1117311"/>
    <lineage>
        <taxon>Eukaryota</taxon>
        <taxon>Fungi</taxon>
        <taxon>Fungi incertae sedis</taxon>
        <taxon>Mucoromycota</taxon>
        <taxon>Glomeromycotina</taxon>
        <taxon>Glomeromycetes</taxon>
        <taxon>Glomerales</taxon>
        <taxon>Glomeraceae</taxon>
        <taxon>Funneliformis</taxon>
    </lineage>
</organism>
<dbReference type="Proteomes" id="UP001153678">
    <property type="component" value="Unassembled WGS sequence"/>
</dbReference>
<dbReference type="EMBL" id="CAMKVN010002013">
    <property type="protein sequence ID" value="CAI2179183.1"/>
    <property type="molecule type" value="Genomic_DNA"/>
</dbReference>
<dbReference type="OrthoDB" id="2404656at2759"/>
<accession>A0A9W4WXB5</accession>
<dbReference type="AlphaFoldDB" id="A0A9W4WXB5"/>
<protein>
    <submittedName>
        <fullName evidence="1">13134_t:CDS:1</fullName>
    </submittedName>
</protein>
<evidence type="ECO:0000313" key="2">
    <source>
        <dbReference type="Proteomes" id="UP001153678"/>
    </source>
</evidence>
<name>A0A9W4WXB5_9GLOM</name>
<sequence length="183" mass="20862">MSERSYIVECLSPVLRAFRNSFPEIKYEWIEKDIRSIKDANNIFLSNMQPRKSGLLILRLSDATEILDIEVSGPFNSNKKHTVGNAKKLLPISVCGLCRILANNFDCSIKDAKELEHIAFKQFTLFATSLIDKKKYLATSIIPFSFDAISSDNNNGEDLREWIHQPDDDLAVVTEDDMDEIFL</sequence>
<proteinExistence type="predicted"/>
<evidence type="ECO:0000313" key="1">
    <source>
        <dbReference type="EMBL" id="CAI2179183.1"/>
    </source>
</evidence>
<keyword evidence="2" id="KW-1185">Reference proteome</keyword>
<reference evidence="1" key="1">
    <citation type="submission" date="2022-08" db="EMBL/GenBank/DDBJ databases">
        <authorList>
            <person name="Kallberg Y."/>
            <person name="Tangrot J."/>
            <person name="Rosling A."/>
        </authorList>
    </citation>
    <scope>NUCLEOTIDE SEQUENCE</scope>
    <source>
        <strain evidence="1">Wild A</strain>
    </source>
</reference>
<comment type="caution">
    <text evidence="1">The sequence shown here is derived from an EMBL/GenBank/DDBJ whole genome shotgun (WGS) entry which is preliminary data.</text>
</comment>
<gene>
    <name evidence="1" type="ORF">FWILDA_LOCUS8961</name>
</gene>